<dbReference type="AlphaFoldDB" id="A0A4C1USX7"/>
<dbReference type="EMBL" id="BGZK01000222">
    <property type="protein sequence ID" value="GBP29573.1"/>
    <property type="molecule type" value="Genomic_DNA"/>
</dbReference>
<organism evidence="2 3">
    <name type="scientific">Eumeta variegata</name>
    <name type="common">Bagworm moth</name>
    <name type="synonym">Eumeta japonica</name>
    <dbReference type="NCBI Taxonomy" id="151549"/>
    <lineage>
        <taxon>Eukaryota</taxon>
        <taxon>Metazoa</taxon>
        <taxon>Ecdysozoa</taxon>
        <taxon>Arthropoda</taxon>
        <taxon>Hexapoda</taxon>
        <taxon>Insecta</taxon>
        <taxon>Pterygota</taxon>
        <taxon>Neoptera</taxon>
        <taxon>Endopterygota</taxon>
        <taxon>Lepidoptera</taxon>
        <taxon>Glossata</taxon>
        <taxon>Ditrysia</taxon>
        <taxon>Tineoidea</taxon>
        <taxon>Psychidae</taxon>
        <taxon>Oiketicinae</taxon>
        <taxon>Eumeta</taxon>
    </lineage>
</organism>
<evidence type="ECO:0000256" key="1">
    <source>
        <dbReference type="SAM" id="MobiDB-lite"/>
    </source>
</evidence>
<reference evidence="2 3" key="1">
    <citation type="journal article" date="2019" name="Commun. Biol.">
        <title>The bagworm genome reveals a unique fibroin gene that provides high tensile strength.</title>
        <authorList>
            <person name="Kono N."/>
            <person name="Nakamura H."/>
            <person name="Ohtoshi R."/>
            <person name="Tomita M."/>
            <person name="Numata K."/>
            <person name="Arakawa K."/>
        </authorList>
    </citation>
    <scope>NUCLEOTIDE SEQUENCE [LARGE SCALE GENOMIC DNA]</scope>
</reference>
<protein>
    <submittedName>
        <fullName evidence="2">Uncharacterized protein</fullName>
    </submittedName>
</protein>
<name>A0A4C1USX7_EUMVA</name>
<feature type="region of interest" description="Disordered" evidence="1">
    <location>
        <begin position="72"/>
        <end position="92"/>
    </location>
</feature>
<gene>
    <name evidence="2" type="ORF">EVAR_79122_1</name>
</gene>
<evidence type="ECO:0000313" key="3">
    <source>
        <dbReference type="Proteomes" id="UP000299102"/>
    </source>
</evidence>
<sequence length="145" mass="16813">MFQWVVHDARVIRARVFQEQFTHKPERGSNAEGGRRTPIAKSVVARGSRWRRERVYCAWVFVCTSECTPDSVRRSRRPWARPPPPPIDRPKPVCFRSPNIVMRTAINTSPTSSRSAGIRRDERTCVWRFIMEDAGCGARRELSRC</sequence>
<keyword evidence="3" id="KW-1185">Reference proteome</keyword>
<accession>A0A4C1USX7</accession>
<comment type="caution">
    <text evidence="2">The sequence shown here is derived from an EMBL/GenBank/DDBJ whole genome shotgun (WGS) entry which is preliminary data.</text>
</comment>
<evidence type="ECO:0000313" key="2">
    <source>
        <dbReference type="EMBL" id="GBP29573.1"/>
    </source>
</evidence>
<proteinExistence type="predicted"/>
<dbReference type="Proteomes" id="UP000299102">
    <property type="component" value="Unassembled WGS sequence"/>
</dbReference>